<dbReference type="PANTHER" id="PTHR10587">
    <property type="entry name" value="GLYCOSYL TRANSFERASE-RELATED"/>
    <property type="match status" value="1"/>
</dbReference>
<dbReference type="Pfam" id="PF01522">
    <property type="entry name" value="Polysacc_deac_1"/>
    <property type="match status" value="1"/>
</dbReference>
<dbReference type="KEGG" id="rst:ATY39_09420"/>
<dbReference type="STRING" id="241244.ATY39_09420"/>
<evidence type="ECO:0000313" key="2">
    <source>
        <dbReference type="EMBL" id="AMW99659.1"/>
    </source>
</evidence>
<protein>
    <recommendedName>
        <fullName evidence="1">NodB homology domain-containing protein</fullName>
    </recommendedName>
</protein>
<proteinExistence type="predicted"/>
<dbReference type="Proteomes" id="UP000076021">
    <property type="component" value="Chromosome"/>
</dbReference>
<accession>A0A143HDZ9</accession>
<dbReference type="GO" id="GO:0016810">
    <property type="term" value="F:hydrolase activity, acting on carbon-nitrogen (but not peptide) bonds"/>
    <property type="evidence" value="ECO:0007669"/>
    <property type="project" value="InterPro"/>
</dbReference>
<name>A0A143HDZ9_9BACL</name>
<dbReference type="InterPro" id="IPR050248">
    <property type="entry name" value="Polysacc_deacetylase_ArnD"/>
</dbReference>
<dbReference type="InterPro" id="IPR002509">
    <property type="entry name" value="NODB_dom"/>
</dbReference>
<dbReference type="CDD" id="cd10959">
    <property type="entry name" value="CE4_NodB_like_3"/>
    <property type="match status" value="1"/>
</dbReference>
<dbReference type="RefSeq" id="WP_066789047.1">
    <property type="nucleotide sequence ID" value="NZ_CP014806.1"/>
</dbReference>
<reference evidence="2 3" key="1">
    <citation type="journal article" date="2016" name="Genome Announc.">
        <title>Whole-Genome Sequence of Rummeliibacillus stabekisii Strain PP9 Isolated from Antarctic Soil.</title>
        <authorList>
            <person name="da Mota F.F."/>
            <person name="Vollu R.E."/>
            <person name="Jurelevicius D."/>
            <person name="Seldin L."/>
        </authorList>
    </citation>
    <scope>NUCLEOTIDE SEQUENCE [LARGE SCALE GENOMIC DNA]</scope>
    <source>
        <strain evidence="2 3">PP9</strain>
    </source>
</reference>
<organism evidence="2 3">
    <name type="scientific">Rummeliibacillus stabekisii</name>
    <dbReference type="NCBI Taxonomy" id="241244"/>
    <lineage>
        <taxon>Bacteria</taxon>
        <taxon>Bacillati</taxon>
        <taxon>Bacillota</taxon>
        <taxon>Bacilli</taxon>
        <taxon>Bacillales</taxon>
        <taxon>Caryophanaceae</taxon>
        <taxon>Rummeliibacillus</taxon>
    </lineage>
</organism>
<dbReference type="PROSITE" id="PS51677">
    <property type="entry name" value="NODB"/>
    <property type="match status" value="1"/>
</dbReference>
<evidence type="ECO:0000259" key="1">
    <source>
        <dbReference type="PROSITE" id="PS51677"/>
    </source>
</evidence>
<dbReference type="GO" id="GO:0005975">
    <property type="term" value="P:carbohydrate metabolic process"/>
    <property type="evidence" value="ECO:0007669"/>
    <property type="project" value="InterPro"/>
</dbReference>
<dbReference type="InterPro" id="IPR011330">
    <property type="entry name" value="Glyco_hydro/deAcase_b/a-brl"/>
</dbReference>
<sequence>MKLLLIIILCLVILFLCYGPLPTVFIRLSKLGIYKTIPGKQIALTFDDGPHGVYTPQLLDLLKKYHVKATFFVVGDHVRRNPQIVKRMADEGHTIGIHHNQHVSNWLTGPLELKKQLTLANQAIEEATGEPVQFYRPPWGHFNLFTLFVGKTYKKIMWSHIFGDWKVEKARNGLLEELKQYASPGSIFVLHDNGDTQGAEKEAPSYMLRNLELFLEDCHEKNIEFITLKDVLE</sequence>
<dbReference type="SUPFAM" id="SSF88713">
    <property type="entry name" value="Glycoside hydrolase/deacetylase"/>
    <property type="match status" value="1"/>
</dbReference>
<gene>
    <name evidence="2" type="ORF">ATY39_09420</name>
</gene>
<reference evidence="3" key="2">
    <citation type="submission" date="2016-03" db="EMBL/GenBank/DDBJ databases">
        <authorList>
            <person name="Ploux O."/>
        </authorList>
    </citation>
    <scope>NUCLEOTIDE SEQUENCE [LARGE SCALE GENOMIC DNA]</scope>
    <source>
        <strain evidence="3">PP9</strain>
    </source>
</reference>
<dbReference type="EMBL" id="CP014806">
    <property type="protein sequence ID" value="AMW99659.1"/>
    <property type="molecule type" value="Genomic_DNA"/>
</dbReference>
<dbReference type="AlphaFoldDB" id="A0A143HDZ9"/>
<evidence type="ECO:0000313" key="3">
    <source>
        <dbReference type="Proteomes" id="UP000076021"/>
    </source>
</evidence>
<keyword evidence="3" id="KW-1185">Reference proteome</keyword>
<dbReference type="OrthoDB" id="9812065at2"/>
<dbReference type="Gene3D" id="3.20.20.370">
    <property type="entry name" value="Glycoside hydrolase/deacetylase"/>
    <property type="match status" value="1"/>
</dbReference>
<feature type="domain" description="NodB homology" evidence="1">
    <location>
        <begin position="40"/>
        <end position="226"/>
    </location>
</feature>